<dbReference type="STRING" id="653733.Selin_1437"/>
<dbReference type="AlphaFoldDB" id="E6W6S8"/>
<dbReference type="InParanoid" id="E6W6S8"/>
<accession>E6W6S8</accession>
<feature type="region of interest" description="Disordered" evidence="1">
    <location>
        <begin position="1"/>
        <end position="42"/>
    </location>
</feature>
<protein>
    <submittedName>
        <fullName evidence="2">Uncharacterized protein</fullName>
    </submittedName>
</protein>
<evidence type="ECO:0000256" key="1">
    <source>
        <dbReference type="SAM" id="MobiDB-lite"/>
    </source>
</evidence>
<dbReference type="KEGG" id="din:Selin_1437"/>
<dbReference type="EMBL" id="CP002432">
    <property type="protein sequence ID" value="ADU66171.1"/>
    <property type="molecule type" value="Genomic_DNA"/>
</dbReference>
<sequence>MTTSNDNKKQARQQTQEQQRQRRDETRARKLESAAKPNSAVIEQNTSETFYLRRQMSSFDFFMRRFKDRTGISIPFAEAERIRQEAINPLLDAFFETNKRLAKELAMEFKGTKFKIAGEQEEAPEKEKTTKT</sequence>
<evidence type="ECO:0000313" key="2">
    <source>
        <dbReference type="EMBL" id="ADU66171.1"/>
    </source>
</evidence>
<proteinExistence type="predicted"/>
<reference evidence="2 3" key="1">
    <citation type="submission" date="2010-12" db="EMBL/GenBank/DDBJ databases">
        <title>Complete sequence of Desulfurispirillum indicum S5.</title>
        <authorList>
            <consortium name="US DOE Joint Genome Institute"/>
            <person name="Lucas S."/>
            <person name="Copeland A."/>
            <person name="Lapidus A."/>
            <person name="Cheng J.-F."/>
            <person name="Goodwin L."/>
            <person name="Pitluck S."/>
            <person name="Chertkov O."/>
            <person name="Held B."/>
            <person name="Detter J.C."/>
            <person name="Han C."/>
            <person name="Tapia R."/>
            <person name="Land M."/>
            <person name="Hauser L."/>
            <person name="Kyrpides N."/>
            <person name="Ivanova N."/>
            <person name="Mikhailova N."/>
            <person name="Haggblom M."/>
            <person name="Rauschenbach I."/>
            <person name="Bini E."/>
            <person name="Woyke T."/>
        </authorList>
    </citation>
    <scope>NUCLEOTIDE SEQUENCE [LARGE SCALE GENOMIC DNA]</scope>
    <source>
        <strain evidence="3">ATCC BAA-1389 / DSM 22839 / S5</strain>
    </source>
</reference>
<dbReference type="RefSeq" id="WP_013506052.1">
    <property type="nucleotide sequence ID" value="NC_014836.1"/>
</dbReference>
<feature type="compositionally biased region" description="Basic and acidic residues" evidence="1">
    <location>
        <begin position="19"/>
        <end position="33"/>
    </location>
</feature>
<evidence type="ECO:0000313" key="3">
    <source>
        <dbReference type="Proteomes" id="UP000002572"/>
    </source>
</evidence>
<dbReference type="Proteomes" id="UP000002572">
    <property type="component" value="Chromosome"/>
</dbReference>
<gene>
    <name evidence="2" type="ordered locus">Selin_1437</name>
</gene>
<keyword evidence="3" id="KW-1185">Reference proteome</keyword>
<dbReference type="HOGENOM" id="CLU_1913676_0_0_0"/>
<name>E6W6S8_DESIS</name>
<organism evidence="2 3">
    <name type="scientific">Desulfurispirillum indicum (strain ATCC BAA-1389 / DSM 22839 / S5)</name>
    <dbReference type="NCBI Taxonomy" id="653733"/>
    <lineage>
        <taxon>Bacteria</taxon>
        <taxon>Pseudomonadati</taxon>
        <taxon>Chrysiogenota</taxon>
        <taxon>Chrysiogenia</taxon>
        <taxon>Chrysiogenales</taxon>
        <taxon>Chrysiogenaceae</taxon>
        <taxon>Desulfurispirillum</taxon>
    </lineage>
</organism>